<dbReference type="InterPro" id="IPR056884">
    <property type="entry name" value="NPHP3-like_N"/>
</dbReference>
<dbReference type="Pfam" id="PF12796">
    <property type="entry name" value="Ank_2"/>
    <property type="match status" value="1"/>
</dbReference>
<dbReference type="Gene3D" id="3.40.50.300">
    <property type="entry name" value="P-loop containing nucleotide triphosphate hydrolases"/>
    <property type="match status" value="1"/>
</dbReference>
<evidence type="ECO:0000259" key="2">
    <source>
        <dbReference type="Pfam" id="PF24883"/>
    </source>
</evidence>
<dbReference type="SUPFAM" id="SSF48403">
    <property type="entry name" value="Ankyrin repeat"/>
    <property type="match status" value="1"/>
</dbReference>
<dbReference type="InterPro" id="IPR036770">
    <property type="entry name" value="Ankyrin_rpt-contain_sf"/>
</dbReference>
<keyword evidence="1" id="KW-0677">Repeat</keyword>
<organism evidence="3 4">
    <name type="scientific">Alectoria fallacina</name>
    <dbReference type="NCBI Taxonomy" id="1903189"/>
    <lineage>
        <taxon>Eukaryota</taxon>
        <taxon>Fungi</taxon>
        <taxon>Dikarya</taxon>
        <taxon>Ascomycota</taxon>
        <taxon>Pezizomycotina</taxon>
        <taxon>Lecanoromycetes</taxon>
        <taxon>OSLEUM clade</taxon>
        <taxon>Lecanoromycetidae</taxon>
        <taxon>Lecanorales</taxon>
        <taxon>Lecanorineae</taxon>
        <taxon>Parmeliaceae</taxon>
        <taxon>Alectoria</taxon>
    </lineage>
</organism>
<evidence type="ECO:0000313" key="3">
    <source>
        <dbReference type="EMBL" id="CAF9942756.1"/>
    </source>
</evidence>
<dbReference type="Gene3D" id="3.40.50.1820">
    <property type="entry name" value="alpha/beta hydrolase"/>
    <property type="match status" value="1"/>
</dbReference>
<dbReference type="SUPFAM" id="SSF52540">
    <property type="entry name" value="P-loop containing nucleoside triphosphate hydrolases"/>
    <property type="match status" value="2"/>
</dbReference>
<dbReference type="SMART" id="SM00248">
    <property type="entry name" value="ANK"/>
    <property type="match status" value="3"/>
</dbReference>
<feature type="domain" description="Nephrocystin 3-like N-terminal" evidence="2">
    <location>
        <begin position="417"/>
        <end position="597"/>
    </location>
</feature>
<dbReference type="EMBL" id="CAJPDR010000806">
    <property type="protein sequence ID" value="CAF9942756.1"/>
    <property type="molecule type" value="Genomic_DNA"/>
</dbReference>
<dbReference type="InterPro" id="IPR002110">
    <property type="entry name" value="Ankyrin_rpt"/>
</dbReference>
<accession>A0A8H3J8E5</accession>
<sequence length="1516" mass="169964">MAVSSSTVLRVRGLPPKRNVDEVTSLLESSLQMGPEASGLKITSLAEDPYQVEKQVATLMFLRKIPPLFTSSTTNQWSLTISEGGNHLKSDEDLALTFDTHFHGLTALSTPKSKEEAVDCVAVCGLGGHAFGSFKEKGTSYMWLRDSLPRDMPNLRVMLYGYESRLEGSDSCQNISVIAGSFVGHLGHLRSQSKLISTPLIIIAHSLGGLVVKQAIIKLGHGNEQDKKQMESVVGLLFFGVPNRGMDIKSLRAIVGDSQNRYLLESVGQYSDLLLHQDGQFGSTFHFEDSRVVSFFETKSSPTAIKINDTWKMAGPSEVLVTQFSATNPRLLESDDDEGFERTHSDLVKFSVNDVDYRRVLKRLQEIATKAITILTSRCLTQESPAVFNADEEACLRSLSFAELYARESIIEPAIQDTGSWLLESQNFQDWIQRKKLDEHRGFFWIQGNPGSGKSTLMKKVYSHVTACPQDPSSIIAAFFFNARGNEIEKSPTGLFRTLLHKLCQQIPALRGLVVKAYLAKRKILSPDWQWQLSELKELLAAAMTSSVLGQRSLLLFVDALDECDLAATQSVIKMFEDLASSSLSEGTNFNICLSSRYWPRFRIQHCFVARVELENKGDIIRYIQKHLESTPIQEEDLEILKALKIELLKRAKGTFLWVVLVTQDLLHANAGGATLSELRNIVQGVPPDLSHFYQHQLQTTKIGDRERMLRLLQLVFYAQRPLSPTELRYALAFGSRAYASYAEWSQSSEYVRSDEQMGKRIREHSKGLVEIAQDSVRSRNAVVQFIHQSVKDFLTANGFSFLRDSERCTERADGHEFMKKACFNYLRIKDLEAVLEVDSRVNAQFDLRSHFSKLVNDHPLLEYMVEYIFEHAAKAEAHGVSQDEFIAYMYNNTQRCFERWSFLTELGNKTETDNTSPGPEIRPITNLARYGLITREIAEKERNIDKGGRFRFSALIAACSGGHQNAVQILLEFGADPRSNGKTLVPFIRAVRNQHLPVLRQLLNDHRSCLTLQERLNLAGFIREEKPYSKAILDLLFPEATFPDSAIYDVCHAARYGTLGQFLFLLDKCHDSIVNEKILWHHALESYDGCMSKIEALLDRGGTVKITGTLLDCLQLNAGRKDASKVLSLLLEHCQAEMTEDLIDSMCRLRDSSKIVRTFEAAGHRFDPFTPQRLLSALQSGTAESADFFIQNSNGNTSVDEMLESALRNSNHGGEVTRLLLGYLNFDQINEQAIIAAVSNGTCGGDLIRLFHSRWSSLTFSEAALTVAVRKLHLGDIEFMLERYEGVRVTEEMLTGAAREDSWARDPAEEIINLLLLHDPGISVQESTVIAAIENEYAAVEILELFCRKRKSIPCTESVIAAAVNSVQGPKALKIVLEQNRRALISSSMIMMAMEAKRGAALIPVMLDHDHTIVMNEEHLIAAASNRYDPCTIFEFLKMKGKLGNTNLASEVPNTHKSSPRLSRNVINAAFSNPNGGAKYWLLKLFLKWSIITETDYKDHVLAETTNKGEDEALS</sequence>
<protein>
    <recommendedName>
        <fullName evidence="2">Nephrocystin 3-like N-terminal domain-containing protein</fullName>
    </recommendedName>
</protein>
<dbReference type="Proteomes" id="UP000664203">
    <property type="component" value="Unassembled WGS sequence"/>
</dbReference>
<evidence type="ECO:0000313" key="4">
    <source>
        <dbReference type="Proteomes" id="UP000664203"/>
    </source>
</evidence>
<dbReference type="InterPro" id="IPR029058">
    <property type="entry name" value="AB_hydrolase_fold"/>
</dbReference>
<dbReference type="SUPFAM" id="SSF53474">
    <property type="entry name" value="alpha/beta-Hydrolases"/>
    <property type="match status" value="1"/>
</dbReference>
<dbReference type="PANTHER" id="PTHR10039">
    <property type="entry name" value="AMELOGENIN"/>
    <property type="match status" value="1"/>
</dbReference>
<keyword evidence="4" id="KW-1185">Reference proteome</keyword>
<proteinExistence type="predicted"/>
<dbReference type="PANTHER" id="PTHR10039:SF5">
    <property type="entry name" value="NACHT DOMAIN-CONTAINING PROTEIN"/>
    <property type="match status" value="1"/>
</dbReference>
<reference evidence="3" key="1">
    <citation type="submission" date="2021-03" db="EMBL/GenBank/DDBJ databases">
        <authorList>
            <person name="Tagirdzhanova G."/>
        </authorList>
    </citation>
    <scope>NUCLEOTIDE SEQUENCE</scope>
</reference>
<name>A0A8H3J8E5_9LECA</name>
<comment type="caution">
    <text evidence="3">The sequence shown here is derived from an EMBL/GenBank/DDBJ whole genome shotgun (WGS) entry which is preliminary data.</text>
</comment>
<evidence type="ECO:0000256" key="1">
    <source>
        <dbReference type="ARBA" id="ARBA00022737"/>
    </source>
</evidence>
<dbReference type="Pfam" id="PF24883">
    <property type="entry name" value="NPHP3_N"/>
    <property type="match status" value="1"/>
</dbReference>
<gene>
    <name evidence="3" type="ORF">ALECFALPRED_010003</name>
</gene>
<dbReference type="InterPro" id="IPR027417">
    <property type="entry name" value="P-loop_NTPase"/>
</dbReference>
<dbReference type="OrthoDB" id="7464126at2759"/>
<dbReference type="Gene3D" id="1.25.40.20">
    <property type="entry name" value="Ankyrin repeat-containing domain"/>
    <property type="match status" value="1"/>
</dbReference>